<comment type="caution">
    <text evidence="1">The sequence shown here is derived from an EMBL/GenBank/DDBJ whole genome shotgun (WGS) entry which is preliminary data.</text>
</comment>
<keyword evidence="2" id="KW-1185">Reference proteome</keyword>
<dbReference type="EMBL" id="JANBUP010001179">
    <property type="protein sequence ID" value="KAJ2807645.1"/>
    <property type="molecule type" value="Genomic_DNA"/>
</dbReference>
<reference evidence="1" key="1">
    <citation type="submission" date="2022-07" db="EMBL/GenBank/DDBJ databases">
        <title>Phylogenomic reconstructions and comparative analyses of Kickxellomycotina fungi.</title>
        <authorList>
            <person name="Reynolds N.K."/>
            <person name="Stajich J.E."/>
            <person name="Barry K."/>
            <person name="Grigoriev I.V."/>
            <person name="Crous P."/>
            <person name="Smith M.E."/>
        </authorList>
    </citation>
    <scope>NUCLEOTIDE SEQUENCE</scope>
    <source>
        <strain evidence="1">CBS 102833</strain>
    </source>
</reference>
<organism evidence="1 2">
    <name type="scientific">Coemansia furcata</name>
    <dbReference type="NCBI Taxonomy" id="417177"/>
    <lineage>
        <taxon>Eukaryota</taxon>
        <taxon>Fungi</taxon>
        <taxon>Fungi incertae sedis</taxon>
        <taxon>Zoopagomycota</taxon>
        <taxon>Kickxellomycotina</taxon>
        <taxon>Kickxellomycetes</taxon>
        <taxon>Kickxellales</taxon>
        <taxon>Kickxellaceae</taxon>
        <taxon>Coemansia</taxon>
    </lineage>
</organism>
<name>A0ACC1LHE5_9FUNG</name>
<proteinExistence type="predicted"/>
<protein>
    <submittedName>
        <fullName evidence="1">S-methyl-5-thioadenosine phosphorylase</fullName>
        <ecNumber evidence="1">2.4.2.28</ecNumber>
    </submittedName>
</protein>
<dbReference type="EC" id="2.4.2.28" evidence="1"/>
<feature type="non-terminal residue" evidence="1">
    <location>
        <position position="657"/>
    </location>
</feature>
<accession>A0ACC1LHE5</accession>
<sequence length="657" mass="70774">MKEPPPRHSQFSKFYMDNDDVDYNMKSPLGPIVGYPCRNFKAGPVQGTMIAGHPFRVLFDGVATHLGGDCQFAISYDNGTTFAVLMDKMANCFLDTVNGGYDVPVPDTIPASNKATFAWSWINALGSREYYMNCADVRIENYGRQEPLTAHELLVVNLPGKPTLTPKTGREEDRLPAMFKQRSFVTVGEPVDLAHEGGSAASTNNDDDAQPGGEADPIAGRVHVENDEATSSLPDEITSYVYTTHTITEDDADRAEVDLDDGFTYNDADVYRSRKKSGNGLTVLSDETMISEYLGSFKKMLGPSIPFNADDTLPLATHHLLTDDNLDMWPSSSGPTLLGIDISAGENTRAVVPLDLGLPPPVTETGITSTHGVANVRIGVIGGTGLYSLDGLKFVEEVTVETPWGLPSGAITIAETADGNRIAFLARHGPAHHVLPSEVNYRANIAALKAVGVQVILAFSAVGSLREEIQPGDFVLIDQIIDRTKGVRGDSFFTGTGVTAHASFGEPVSRALRSLVAQRSDSVPNITVHASGTAVCMEGPAFSTRAESNLYRSWGADVINMTCIPETKLAREAEITYAVVCMATDYDAWRESEESVTVAEVMKTMKVNAANAKALLLAVLPDIEQAVYNDPEMALTKAEAGSMQYAFQQAPDKQSSS</sequence>
<keyword evidence="1" id="KW-0808">Transferase</keyword>
<keyword evidence="1" id="KW-0328">Glycosyltransferase</keyword>
<evidence type="ECO:0000313" key="1">
    <source>
        <dbReference type="EMBL" id="KAJ2807645.1"/>
    </source>
</evidence>
<dbReference type="Proteomes" id="UP001140096">
    <property type="component" value="Unassembled WGS sequence"/>
</dbReference>
<gene>
    <name evidence="1" type="primary">MEU1</name>
    <name evidence="1" type="ORF">H4S07_003549</name>
</gene>
<evidence type="ECO:0000313" key="2">
    <source>
        <dbReference type="Proteomes" id="UP001140096"/>
    </source>
</evidence>